<feature type="transmembrane region" description="Helical" evidence="10">
    <location>
        <begin position="32"/>
        <end position="52"/>
    </location>
</feature>
<dbReference type="PROSITE" id="PS50109">
    <property type="entry name" value="HIS_KIN"/>
    <property type="match status" value="1"/>
</dbReference>
<dbReference type="Proteomes" id="UP000282957">
    <property type="component" value="Unassembled WGS sequence"/>
</dbReference>
<evidence type="ECO:0000256" key="8">
    <source>
        <dbReference type="ARBA" id="ARBA00022989"/>
    </source>
</evidence>
<dbReference type="InterPro" id="IPR005467">
    <property type="entry name" value="His_kinase_dom"/>
</dbReference>
<evidence type="ECO:0000256" key="7">
    <source>
        <dbReference type="ARBA" id="ARBA00022777"/>
    </source>
</evidence>
<keyword evidence="8 10" id="KW-1133">Transmembrane helix</keyword>
<dbReference type="RefSeq" id="WP_127787269.1">
    <property type="nucleotide sequence ID" value="NZ_SACL01000003.1"/>
</dbReference>
<dbReference type="InterPro" id="IPR050428">
    <property type="entry name" value="TCS_sensor_his_kinase"/>
</dbReference>
<dbReference type="AlphaFoldDB" id="A0A437MG64"/>
<gene>
    <name evidence="12" type="ORF">EOD42_09360</name>
</gene>
<evidence type="ECO:0000259" key="11">
    <source>
        <dbReference type="PROSITE" id="PS50109"/>
    </source>
</evidence>
<comment type="caution">
    <text evidence="12">The sequence shown here is derived from an EMBL/GenBank/DDBJ whole genome shotgun (WGS) entry which is preliminary data.</text>
</comment>
<evidence type="ECO:0000313" key="13">
    <source>
        <dbReference type="Proteomes" id="UP000282957"/>
    </source>
</evidence>
<keyword evidence="13" id="KW-1185">Reference proteome</keyword>
<comment type="catalytic activity">
    <reaction evidence="1">
        <text>ATP + protein L-histidine = ADP + protein N-phospho-L-histidine.</text>
        <dbReference type="EC" id="2.7.13.3"/>
    </reaction>
</comment>
<name>A0A437MG64_9PROT</name>
<keyword evidence="4" id="KW-0597">Phosphoprotein</keyword>
<dbReference type="GO" id="GO:0005886">
    <property type="term" value="C:plasma membrane"/>
    <property type="evidence" value="ECO:0007669"/>
    <property type="project" value="TreeGrafter"/>
</dbReference>
<keyword evidence="5" id="KW-0808">Transferase</keyword>
<dbReference type="PRINTS" id="PR00344">
    <property type="entry name" value="BCTRLSENSOR"/>
</dbReference>
<evidence type="ECO:0000256" key="9">
    <source>
        <dbReference type="ARBA" id="ARBA00023136"/>
    </source>
</evidence>
<dbReference type="OrthoDB" id="9809567at2"/>
<evidence type="ECO:0000256" key="4">
    <source>
        <dbReference type="ARBA" id="ARBA00022553"/>
    </source>
</evidence>
<sequence>MNAPLPAPETSSDGRLGPRAVIRVRGSLTRRLALLVGLWVAIGLGVTGWFVVRMTESRIEAEADARMVSLLDAIVAAASLDPARGPYLARAVSEPEFDRPLSGHYWQMTTDSGLVTTSRSLWDQRLPAPRQDAEPRNEDIIGPRDEPLRLVERHIQLETRRMPAVRVTVQVAVTRLPTDQEIQRLQRGLVLAFMGLGTGVVAAVGILVVWALSPLRRAQQEIAEVREGLREHVDLTAPREVAPLVHEIEALIEQNRATLERARTHVGNLAHALKTPIAVLRNALERGETSVARAQAATLERLVQHHLRRARAGALAGAAGAEASPTAAAHTLASALRRLFASKGVEVLVLGKDTARTRADPQDLTEMLGNLMENACKWSKSRVECRVRGGGPGHILIEVEDDGPGLAEGQDAAALVRGVRLDETAPGSGLGLAIVSDLASLYNGALVLERGQKLGGLLARLVLPGRFIA</sequence>
<keyword evidence="9 10" id="KW-0472">Membrane</keyword>
<keyword evidence="7 12" id="KW-0418">Kinase</keyword>
<evidence type="ECO:0000256" key="6">
    <source>
        <dbReference type="ARBA" id="ARBA00022692"/>
    </source>
</evidence>
<dbReference type="SUPFAM" id="SSF47384">
    <property type="entry name" value="Homodimeric domain of signal transducing histidine kinase"/>
    <property type="match status" value="1"/>
</dbReference>
<dbReference type="InterPro" id="IPR004358">
    <property type="entry name" value="Sig_transdc_His_kin-like_C"/>
</dbReference>
<organism evidence="12 13">
    <name type="scientific">Rhodovarius crocodyli</name>
    <dbReference type="NCBI Taxonomy" id="1979269"/>
    <lineage>
        <taxon>Bacteria</taxon>
        <taxon>Pseudomonadati</taxon>
        <taxon>Pseudomonadota</taxon>
        <taxon>Alphaproteobacteria</taxon>
        <taxon>Acetobacterales</taxon>
        <taxon>Roseomonadaceae</taxon>
        <taxon>Rhodovarius</taxon>
    </lineage>
</organism>
<dbReference type="EMBL" id="SACL01000003">
    <property type="protein sequence ID" value="RVT96617.1"/>
    <property type="molecule type" value="Genomic_DNA"/>
</dbReference>
<dbReference type="EC" id="2.7.13.3" evidence="3"/>
<keyword evidence="6 10" id="KW-0812">Transmembrane</keyword>
<dbReference type="SUPFAM" id="SSF55874">
    <property type="entry name" value="ATPase domain of HSP90 chaperone/DNA topoisomerase II/histidine kinase"/>
    <property type="match status" value="1"/>
</dbReference>
<evidence type="ECO:0000256" key="3">
    <source>
        <dbReference type="ARBA" id="ARBA00012438"/>
    </source>
</evidence>
<evidence type="ECO:0000256" key="5">
    <source>
        <dbReference type="ARBA" id="ARBA00022679"/>
    </source>
</evidence>
<dbReference type="InterPro" id="IPR036097">
    <property type="entry name" value="HisK_dim/P_sf"/>
</dbReference>
<dbReference type="Gene3D" id="3.30.565.10">
    <property type="entry name" value="Histidine kinase-like ATPase, C-terminal domain"/>
    <property type="match status" value="1"/>
</dbReference>
<protein>
    <recommendedName>
        <fullName evidence="3">histidine kinase</fullName>
        <ecNumber evidence="3">2.7.13.3</ecNumber>
    </recommendedName>
</protein>
<evidence type="ECO:0000313" key="12">
    <source>
        <dbReference type="EMBL" id="RVT96617.1"/>
    </source>
</evidence>
<accession>A0A437MG64</accession>
<dbReference type="GO" id="GO:0000155">
    <property type="term" value="F:phosphorelay sensor kinase activity"/>
    <property type="evidence" value="ECO:0007669"/>
    <property type="project" value="InterPro"/>
</dbReference>
<evidence type="ECO:0000256" key="1">
    <source>
        <dbReference type="ARBA" id="ARBA00000085"/>
    </source>
</evidence>
<feature type="domain" description="Histidine kinase" evidence="11">
    <location>
        <begin position="268"/>
        <end position="467"/>
    </location>
</feature>
<dbReference type="InterPro" id="IPR003594">
    <property type="entry name" value="HATPase_dom"/>
</dbReference>
<dbReference type="SMART" id="SM00387">
    <property type="entry name" value="HATPase_c"/>
    <property type="match status" value="1"/>
</dbReference>
<dbReference type="PANTHER" id="PTHR45436">
    <property type="entry name" value="SENSOR HISTIDINE KINASE YKOH"/>
    <property type="match status" value="1"/>
</dbReference>
<evidence type="ECO:0000256" key="10">
    <source>
        <dbReference type="SAM" id="Phobius"/>
    </source>
</evidence>
<proteinExistence type="predicted"/>
<dbReference type="PANTHER" id="PTHR45436:SF5">
    <property type="entry name" value="SENSOR HISTIDINE KINASE TRCS"/>
    <property type="match status" value="1"/>
</dbReference>
<comment type="subcellular location">
    <subcellularLocation>
        <location evidence="2">Membrane</location>
    </subcellularLocation>
</comment>
<dbReference type="InterPro" id="IPR036890">
    <property type="entry name" value="HATPase_C_sf"/>
</dbReference>
<reference evidence="12 13" key="1">
    <citation type="submission" date="2019-01" db="EMBL/GenBank/DDBJ databases">
        <authorList>
            <person name="Chen W.-M."/>
        </authorList>
    </citation>
    <scope>NUCLEOTIDE SEQUENCE [LARGE SCALE GENOMIC DNA]</scope>
    <source>
        <strain evidence="12 13">CCP-6</strain>
    </source>
</reference>
<evidence type="ECO:0000256" key="2">
    <source>
        <dbReference type="ARBA" id="ARBA00004370"/>
    </source>
</evidence>
<feature type="transmembrane region" description="Helical" evidence="10">
    <location>
        <begin position="189"/>
        <end position="212"/>
    </location>
</feature>
<dbReference type="Pfam" id="PF02518">
    <property type="entry name" value="HATPase_c"/>
    <property type="match status" value="1"/>
</dbReference>